<dbReference type="OrthoDB" id="5812619at2759"/>
<dbReference type="GO" id="GO:0005634">
    <property type="term" value="C:nucleus"/>
    <property type="evidence" value="ECO:0007669"/>
    <property type="project" value="UniProtKB-SubCell"/>
</dbReference>
<evidence type="ECO:0000313" key="6">
    <source>
        <dbReference type="RefSeq" id="XP_011311254.1"/>
    </source>
</evidence>
<accession>A0A9R1TIL6</accession>
<protein>
    <submittedName>
        <fullName evidence="6">Uncharacterized protein</fullName>
    </submittedName>
</protein>
<gene>
    <name evidence="6" type="primary">LOC105271413</name>
</gene>
<evidence type="ECO:0000256" key="3">
    <source>
        <dbReference type="ARBA" id="ARBA00023242"/>
    </source>
</evidence>
<keyword evidence="2" id="KW-0238">DNA-binding</keyword>
<name>A0A9R1TIL6_9HYME</name>
<dbReference type="GO" id="GO:0000978">
    <property type="term" value="F:RNA polymerase II cis-regulatory region sequence-specific DNA binding"/>
    <property type="evidence" value="ECO:0007669"/>
    <property type="project" value="TreeGrafter"/>
</dbReference>
<dbReference type="InterPro" id="IPR051651">
    <property type="entry name" value="DMTF1_DNA-bind_reg"/>
</dbReference>
<dbReference type="Proteomes" id="UP000694866">
    <property type="component" value="Unplaced"/>
</dbReference>
<evidence type="ECO:0000313" key="5">
    <source>
        <dbReference type="Proteomes" id="UP000694866"/>
    </source>
</evidence>
<dbReference type="PANTHER" id="PTHR46380">
    <property type="entry name" value="CYCLIN-D-BINDING MYB-LIKE TRANSCRIPTION FACTOR 1"/>
    <property type="match status" value="1"/>
</dbReference>
<reference evidence="6" key="1">
    <citation type="submission" date="2025-08" db="UniProtKB">
        <authorList>
            <consortium name="RefSeq"/>
        </authorList>
    </citation>
    <scope>IDENTIFICATION</scope>
    <source>
        <strain evidence="6">USDA-PBARC FA_bdor</strain>
        <tissue evidence="6">Whole organism</tissue>
    </source>
</reference>
<proteinExistence type="predicted"/>
<dbReference type="GeneID" id="105271413"/>
<feature type="region of interest" description="Disordered" evidence="4">
    <location>
        <begin position="221"/>
        <end position="265"/>
    </location>
</feature>
<feature type="compositionally biased region" description="Basic and acidic residues" evidence="4">
    <location>
        <begin position="221"/>
        <end position="257"/>
    </location>
</feature>
<evidence type="ECO:0000256" key="1">
    <source>
        <dbReference type="ARBA" id="ARBA00004123"/>
    </source>
</evidence>
<sequence length="645" mass="75168">MMKNSKDMIPSQPPRTALEILGDYPDVLKHHREAINVDELMLIVRKSLNSHNLKKSSLCDDEGPLKAGRGRLSMSLIKASEKRKRTDDDDEGEVEMLRKIGVPKKRRSFGFPGSKFVDPAEYFSDERPGVIEDPTGVPDPVSPPRNSSDGEKLIVTPAKARRFSISSEIEFDRVYESIQTQGNISLQGVQMFDNFDVINDILDDKVMASLLEDMRPQKEFQSLGREEINGEHVDGVKDREDYKSGEDKNEDSLEGKSPRRRSSRLKTSDIQEFLNIDDTQVQVLLDDSKDETLSPDVIHKLRTITVKLEEPVLPQHTVEKGTIRRCPNAKEKLQFKVYSNLKEGRFSLEENNILKNNWKRFCEVHKLDIPQTHFFKCKYQGRMYIEDPQERRKFVQFLAQGLPSRTLRSVYVRFKVIFGAEKEMKSKSYTEEDDEKIMKYMQSDLPLRKSQVLSKLLNRPYKSIYQRYLQLMKRGSRKTVFWSLDLMEVFLKNLIDVTISEDVWELKDAIIPKAIWVKLEEIMKIDFNALKNFWYMQLHPQLFFPRRIYFNELKIMLIEFLYVRGVTHITEIDWGRVSNCFDGLTKQFLVNLCPRVTKTGRAASLGDLIEKLYEEKIQVLKGVNEDFCLPRVRWHGGKLEVVDNF</sequence>
<feature type="region of interest" description="Disordered" evidence="4">
    <location>
        <begin position="127"/>
        <end position="151"/>
    </location>
</feature>
<comment type="subcellular location">
    <subcellularLocation>
        <location evidence="1">Nucleus</location>
    </subcellularLocation>
</comment>
<keyword evidence="5" id="KW-1185">Reference proteome</keyword>
<dbReference type="AlphaFoldDB" id="A0A9R1TIL6"/>
<dbReference type="PANTHER" id="PTHR46380:SF2">
    <property type="entry name" value="CYCLIN-D-BINDING MYB-LIKE TRANSCRIPTION FACTOR 1"/>
    <property type="match status" value="1"/>
</dbReference>
<evidence type="ECO:0000256" key="4">
    <source>
        <dbReference type="SAM" id="MobiDB-lite"/>
    </source>
</evidence>
<dbReference type="GO" id="GO:0000981">
    <property type="term" value="F:DNA-binding transcription factor activity, RNA polymerase II-specific"/>
    <property type="evidence" value="ECO:0007669"/>
    <property type="project" value="TreeGrafter"/>
</dbReference>
<organism evidence="5 6">
    <name type="scientific">Fopius arisanus</name>
    <dbReference type="NCBI Taxonomy" id="64838"/>
    <lineage>
        <taxon>Eukaryota</taxon>
        <taxon>Metazoa</taxon>
        <taxon>Ecdysozoa</taxon>
        <taxon>Arthropoda</taxon>
        <taxon>Hexapoda</taxon>
        <taxon>Insecta</taxon>
        <taxon>Pterygota</taxon>
        <taxon>Neoptera</taxon>
        <taxon>Endopterygota</taxon>
        <taxon>Hymenoptera</taxon>
        <taxon>Apocrita</taxon>
        <taxon>Ichneumonoidea</taxon>
        <taxon>Braconidae</taxon>
        <taxon>Opiinae</taxon>
        <taxon>Fopius</taxon>
    </lineage>
</organism>
<keyword evidence="3" id="KW-0539">Nucleus</keyword>
<evidence type="ECO:0000256" key="2">
    <source>
        <dbReference type="ARBA" id="ARBA00023125"/>
    </source>
</evidence>
<dbReference type="RefSeq" id="XP_011311254.1">
    <property type="nucleotide sequence ID" value="XM_011312952.1"/>
</dbReference>
<dbReference type="KEGG" id="fas:105271413"/>